<dbReference type="EMBL" id="WNTK01000006">
    <property type="protein sequence ID" value="KAG9482604.1"/>
    <property type="molecule type" value="Genomic_DNA"/>
</dbReference>
<evidence type="ECO:0000256" key="7">
    <source>
        <dbReference type="ARBA" id="ARBA00022892"/>
    </source>
</evidence>
<evidence type="ECO:0000313" key="15">
    <source>
        <dbReference type="EMBL" id="KAG9482604.1"/>
    </source>
</evidence>
<dbReference type="FunFam" id="2.60.40.1170:FF:000007">
    <property type="entry name" value="Coatomer subunit delta"/>
    <property type="match status" value="1"/>
</dbReference>
<reference evidence="15" key="1">
    <citation type="thesis" date="2020" institute="ProQuest LLC" country="789 East Eisenhower Parkway, Ann Arbor, MI, USA">
        <title>Comparative Genomics and Chromosome Evolution.</title>
        <authorList>
            <person name="Mudd A.B."/>
        </authorList>
    </citation>
    <scope>NUCLEOTIDE SEQUENCE</scope>
    <source>
        <strain evidence="15">HN-11 Male</strain>
        <tissue evidence="15">Kidney and liver</tissue>
    </source>
</reference>
<comment type="similarity">
    <text evidence="2 12">Belongs to the adaptor complexes medium subunit family. Delta-COP subfamily.</text>
</comment>
<evidence type="ECO:0000256" key="4">
    <source>
        <dbReference type="ARBA" id="ARBA00018359"/>
    </source>
</evidence>
<keyword evidence="11" id="KW-0968">Cytoplasmic vesicle</keyword>
<dbReference type="GO" id="GO:0030126">
    <property type="term" value="C:COPI vesicle coat"/>
    <property type="evidence" value="ECO:0007669"/>
    <property type="project" value="UniProtKB-UniRule"/>
</dbReference>
<dbReference type="InterPro" id="IPR036168">
    <property type="entry name" value="AP2_Mu_C_sf"/>
</dbReference>
<dbReference type="PROSITE" id="PS51072">
    <property type="entry name" value="MHD"/>
    <property type="match status" value="1"/>
</dbReference>
<dbReference type="Gene3D" id="3.30.450.60">
    <property type="match status" value="1"/>
</dbReference>
<dbReference type="OrthoDB" id="10266042at2759"/>
<dbReference type="GO" id="GO:0006888">
    <property type="term" value="P:endoplasmic reticulum to Golgi vesicle-mediated transport"/>
    <property type="evidence" value="ECO:0007669"/>
    <property type="project" value="TreeGrafter"/>
</dbReference>
<dbReference type="InterPro" id="IPR028565">
    <property type="entry name" value="MHD"/>
</dbReference>
<keyword evidence="16" id="KW-1185">Reference proteome</keyword>
<dbReference type="Proteomes" id="UP000770717">
    <property type="component" value="Unassembled WGS sequence"/>
</dbReference>
<keyword evidence="9 12" id="KW-0333">Golgi apparatus</keyword>
<evidence type="ECO:0000256" key="6">
    <source>
        <dbReference type="ARBA" id="ARBA00022490"/>
    </source>
</evidence>
<dbReference type="PANTHER" id="PTHR10121:SF0">
    <property type="entry name" value="COATOMER SUBUNIT DELTA"/>
    <property type="match status" value="1"/>
</dbReference>
<dbReference type="GO" id="GO:0051645">
    <property type="term" value="P:Golgi localization"/>
    <property type="evidence" value="ECO:0007669"/>
    <property type="project" value="TreeGrafter"/>
</dbReference>
<evidence type="ECO:0000256" key="10">
    <source>
        <dbReference type="ARBA" id="ARBA00023136"/>
    </source>
</evidence>
<dbReference type="Gene3D" id="2.60.40.1170">
    <property type="entry name" value="Mu homology domain, subdomain B"/>
    <property type="match status" value="2"/>
</dbReference>
<feature type="domain" description="MHD" evidence="14">
    <location>
        <begin position="273"/>
        <end position="516"/>
    </location>
</feature>
<evidence type="ECO:0000256" key="5">
    <source>
        <dbReference type="ARBA" id="ARBA00022448"/>
    </source>
</evidence>
<keyword evidence="7 12" id="KW-0931">ER-Golgi transport</keyword>
<dbReference type="Pfam" id="PF01217">
    <property type="entry name" value="Clat_adaptor_s"/>
    <property type="match status" value="1"/>
</dbReference>
<feature type="region of interest" description="Disordered" evidence="13">
    <location>
        <begin position="168"/>
        <end position="191"/>
    </location>
</feature>
<comment type="subunit">
    <text evidence="3 12">Oligomeric complex that consists of at least the alpha, beta, beta', gamma, delta, epsilon and zeta subunits.</text>
</comment>
<evidence type="ECO:0000256" key="2">
    <source>
        <dbReference type="ARBA" id="ARBA00010516"/>
    </source>
</evidence>
<keyword evidence="6 12" id="KW-0963">Cytoplasm</keyword>
<keyword evidence="8 12" id="KW-0653">Protein transport</keyword>
<evidence type="ECO:0000259" key="14">
    <source>
        <dbReference type="PROSITE" id="PS51072"/>
    </source>
</evidence>
<protein>
    <recommendedName>
        <fullName evidence="4 12">Coatomer subunit delta</fullName>
    </recommendedName>
</protein>
<comment type="subcellular location">
    <subcellularLocation>
        <location evidence="12">Cytoplasm</location>
    </subcellularLocation>
    <subcellularLocation>
        <location evidence="1 12">Golgi apparatus membrane</location>
        <topology evidence="1 12">Peripheral membrane protein</topology>
        <orientation evidence="1 12">Cytoplasmic side</orientation>
    </subcellularLocation>
    <subcellularLocation>
        <location evidence="12">Cytoplasmic vesicle</location>
        <location evidence="12">COPI-coated vesicle membrane</location>
        <topology evidence="12">Peripheral membrane protein</topology>
        <orientation evidence="12">Cytoplasmic side</orientation>
    </subcellularLocation>
</comment>
<dbReference type="PANTHER" id="PTHR10121">
    <property type="entry name" value="COATOMER SUBUNIT DELTA"/>
    <property type="match status" value="1"/>
</dbReference>
<dbReference type="GO" id="GO:0000139">
    <property type="term" value="C:Golgi membrane"/>
    <property type="evidence" value="ECO:0007669"/>
    <property type="project" value="UniProtKB-SubCell"/>
</dbReference>
<proteinExistence type="inferred from homology"/>
<evidence type="ECO:0000256" key="9">
    <source>
        <dbReference type="ARBA" id="ARBA00023034"/>
    </source>
</evidence>
<comment type="function">
    <text evidence="12">The coatomer is a cytosolic protein complex that binds to dilysine motifs and reversibly associates with Golgi non-clathrin-coated vesicles, which further mediate biosynthetic protein transport from the ER, via the Golgi up to the trans Golgi network.</text>
</comment>
<evidence type="ECO:0000256" key="3">
    <source>
        <dbReference type="ARBA" id="ARBA00011775"/>
    </source>
</evidence>
<evidence type="ECO:0000256" key="11">
    <source>
        <dbReference type="ARBA" id="ARBA00023329"/>
    </source>
</evidence>
<dbReference type="GO" id="GO:0015031">
    <property type="term" value="P:protein transport"/>
    <property type="evidence" value="ECO:0007669"/>
    <property type="project" value="UniProtKB-KW"/>
</dbReference>
<comment type="caution">
    <text evidence="15">The sequence shown here is derived from an EMBL/GenBank/DDBJ whole genome shotgun (WGS) entry which is preliminary data.</text>
</comment>
<dbReference type="InterPro" id="IPR022775">
    <property type="entry name" value="AP_mu_sigma_su"/>
</dbReference>
<evidence type="ECO:0000256" key="8">
    <source>
        <dbReference type="ARBA" id="ARBA00022927"/>
    </source>
</evidence>
<name>A0A8J6F7N5_ELECQ</name>
<dbReference type="SUPFAM" id="SSF64356">
    <property type="entry name" value="SNARE-like"/>
    <property type="match status" value="1"/>
</dbReference>
<dbReference type="Pfam" id="PF00928">
    <property type="entry name" value="Adap_comp_sub"/>
    <property type="match status" value="1"/>
</dbReference>
<organism evidence="15 16">
    <name type="scientific">Eleutherodactylus coqui</name>
    <name type="common">Puerto Rican coqui</name>
    <dbReference type="NCBI Taxonomy" id="57060"/>
    <lineage>
        <taxon>Eukaryota</taxon>
        <taxon>Metazoa</taxon>
        <taxon>Chordata</taxon>
        <taxon>Craniata</taxon>
        <taxon>Vertebrata</taxon>
        <taxon>Euteleostomi</taxon>
        <taxon>Amphibia</taxon>
        <taxon>Batrachia</taxon>
        <taxon>Anura</taxon>
        <taxon>Neobatrachia</taxon>
        <taxon>Hyloidea</taxon>
        <taxon>Eleutherodactylidae</taxon>
        <taxon>Eleutherodactylinae</taxon>
        <taxon>Eleutherodactylus</taxon>
        <taxon>Eleutherodactylus</taxon>
    </lineage>
</organism>
<dbReference type="FunFam" id="2.60.40.1170:FF:000011">
    <property type="entry name" value="Coatomer subunit delta"/>
    <property type="match status" value="1"/>
</dbReference>
<dbReference type="FunFam" id="3.30.450.60:FF:000003">
    <property type="entry name" value="Coatomer subunit delta"/>
    <property type="match status" value="1"/>
</dbReference>
<dbReference type="CDD" id="cd09254">
    <property type="entry name" value="AP_delta-COPI_MHD"/>
    <property type="match status" value="1"/>
</dbReference>
<dbReference type="AlphaFoldDB" id="A0A8J6F7N5"/>
<sequence length="600" mass="67182">MVLLAAAVCTKAGKAIVSRQFVEMTRTRIEGLLAAFPKLMNTGKQHTFVETESVRYVYQPMEKLYMVLITTKNSNILEDLETLRLFSRVIPEYCRALEETEISDHCFDLIFAFDEIVALGYRENVNLAQIRTFTEMDSHEEKVFRAVRETQEREAKAEMRRKAKELQQARRDAERQGKKAPGFGGFGSSGGSSISSNAAAIITENIMEPEKTKSAPVPTRPSGSNKALKLGAKGKEVDNFVDKLKSEGETIVTPAAGKRPSDAAKVLPPPVNVESVHLKVEEKISLTCSRDGGLQNMEVHGLIMLRVSDDKFGRIRVHVDNEDKKGLQLQTHPNVDKKLFTSDSLIGLKNTEKSFPLNSDVGVLKWRLQTTDEALIPLTINCWPSESGSGCDVNIEYELQEDKLELNDVVITIPLPAGVGAPVIGDIDGDYHHDARRNTLEWTLPVIDSKNKTGSLEFSIAGNPNDFFPVTVSFVSKKNYCNLQVGIETTSSLLYNVLYSLCAVRRGTRTGRCLQLTTDVMVIFKGTFLSQPIIHGYDKTVDKSTETAEWSVLLYFRTLHRSECQLWQWCSTMSCMVFITQELQKQCCWLSCFFNSHPLL</sequence>
<evidence type="ECO:0000256" key="1">
    <source>
        <dbReference type="ARBA" id="ARBA00004255"/>
    </source>
</evidence>
<dbReference type="InterPro" id="IPR011012">
    <property type="entry name" value="Longin-like_dom_sf"/>
</dbReference>
<dbReference type="GO" id="GO:0006890">
    <property type="term" value="P:retrograde vesicle-mediated transport, Golgi to endoplasmic reticulum"/>
    <property type="evidence" value="ECO:0007669"/>
    <property type="project" value="UniProtKB-UniRule"/>
</dbReference>
<gene>
    <name evidence="15" type="ORF">GDO78_011334</name>
</gene>
<feature type="compositionally biased region" description="Basic and acidic residues" evidence="13">
    <location>
        <begin position="168"/>
        <end position="177"/>
    </location>
</feature>
<accession>A0A8J6F7N5</accession>
<dbReference type="CDD" id="cd14830">
    <property type="entry name" value="Delta_COP_N"/>
    <property type="match status" value="1"/>
</dbReference>
<evidence type="ECO:0000256" key="13">
    <source>
        <dbReference type="SAM" id="MobiDB-lite"/>
    </source>
</evidence>
<keyword evidence="10 12" id="KW-0472">Membrane</keyword>
<keyword evidence="5 12" id="KW-0813">Transport</keyword>
<evidence type="ECO:0000313" key="16">
    <source>
        <dbReference type="Proteomes" id="UP000770717"/>
    </source>
</evidence>
<dbReference type="SUPFAM" id="SSF49447">
    <property type="entry name" value="Second domain of Mu2 adaptin subunit (ap50) of ap2 adaptor"/>
    <property type="match status" value="1"/>
</dbReference>
<evidence type="ECO:0000256" key="12">
    <source>
        <dbReference type="RuleBase" id="RU366052"/>
    </source>
</evidence>
<dbReference type="InterPro" id="IPR027059">
    <property type="entry name" value="Coatomer_dsu"/>
</dbReference>